<gene>
    <name evidence="2" type="ORF">UCREL1_407</name>
</gene>
<dbReference type="eggNOG" id="ENOG502RJA7">
    <property type="taxonomic scope" value="Eukaryota"/>
</dbReference>
<dbReference type="OMA" id="PCNNAYY"/>
<organism evidence="2 3">
    <name type="scientific">Eutypa lata (strain UCR-EL1)</name>
    <name type="common">Grapevine dieback disease fungus</name>
    <name type="synonym">Eutypa armeniacae</name>
    <dbReference type="NCBI Taxonomy" id="1287681"/>
    <lineage>
        <taxon>Eukaryota</taxon>
        <taxon>Fungi</taxon>
        <taxon>Dikarya</taxon>
        <taxon>Ascomycota</taxon>
        <taxon>Pezizomycotina</taxon>
        <taxon>Sordariomycetes</taxon>
        <taxon>Xylariomycetidae</taxon>
        <taxon>Xylariales</taxon>
        <taxon>Diatrypaceae</taxon>
        <taxon>Eutypa</taxon>
    </lineage>
</organism>
<keyword evidence="1" id="KW-0732">Signal</keyword>
<evidence type="ECO:0000256" key="1">
    <source>
        <dbReference type="SAM" id="SignalP"/>
    </source>
</evidence>
<sequence length="186" mass="20394">MHFVSQLAALALTAATLASANTMTFQNQDDTTRKVIITPTEGCAQIDSVEIEGHGEATIEFPQGWIGNAYSISEGNDDTGRGMLAEVTFQGFNDQTYFDVSAIVDPNDKNGVKMMYPVSESNKASQSSFSGCKVFPCNSAYYKADDVQTAVTEEVDLIVTLGTYEDLETRDIEPQYFPRDYVLGKH</sequence>
<dbReference type="HOGENOM" id="CLU_120092_0_0_1"/>
<feature type="chain" id="PRO_5004085941" evidence="1">
    <location>
        <begin position="21"/>
        <end position="186"/>
    </location>
</feature>
<feature type="signal peptide" evidence="1">
    <location>
        <begin position="1"/>
        <end position="20"/>
    </location>
</feature>
<dbReference type="OrthoDB" id="3513524at2759"/>
<name>M7TRI1_EUTLA</name>
<evidence type="ECO:0000313" key="3">
    <source>
        <dbReference type="Proteomes" id="UP000012174"/>
    </source>
</evidence>
<dbReference type="AlphaFoldDB" id="M7TRI1"/>
<dbReference type="InterPro" id="IPR037176">
    <property type="entry name" value="Osmotin/thaumatin-like_sf"/>
</dbReference>
<dbReference type="Proteomes" id="UP000012174">
    <property type="component" value="Unassembled WGS sequence"/>
</dbReference>
<dbReference type="EMBL" id="KB705436">
    <property type="protein sequence ID" value="EMR72576.1"/>
    <property type="molecule type" value="Genomic_DNA"/>
</dbReference>
<evidence type="ECO:0000313" key="2">
    <source>
        <dbReference type="EMBL" id="EMR72576.1"/>
    </source>
</evidence>
<reference evidence="3" key="1">
    <citation type="journal article" date="2013" name="Genome Announc.">
        <title>Draft genome sequence of the grapevine dieback fungus Eutypa lata UCR-EL1.</title>
        <authorList>
            <person name="Blanco-Ulate B."/>
            <person name="Rolshausen P.E."/>
            <person name="Cantu D."/>
        </authorList>
    </citation>
    <scope>NUCLEOTIDE SEQUENCE [LARGE SCALE GENOMIC DNA]</scope>
    <source>
        <strain evidence="3">UCR-EL1</strain>
    </source>
</reference>
<dbReference type="SUPFAM" id="SSF49870">
    <property type="entry name" value="Osmotin, thaumatin-like protein"/>
    <property type="match status" value="1"/>
</dbReference>
<protein>
    <submittedName>
        <fullName evidence="2">Putative dnase1 protein</fullName>
    </submittedName>
</protein>
<proteinExistence type="predicted"/>
<keyword evidence="3" id="KW-1185">Reference proteome</keyword>
<accession>M7TRI1</accession>
<dbReference type="KEGG" id="ela:UCREL1_407"/>